<comment type="caution">
    <text evidence="2">The sequence shown here is derived from an EMBL/GenBank/DDBJ whole genome shotgun (WGS) entry which is preliminary data.</text>
</comment>
<sequence length="105" mass="11508">MYGRVPSTTPLNKSSTATTGRPSTGSKMTVKTEPINSATAGKKNHTFSQRQPHLEWSTAVLSLHRKTARKDTNQRGIAITRPGKKEKKNSKKPKAGLFGYNISKV</sequence>
<feature type="compositionally biased region" description="Polar residues" evidence="1">
    <location>
        <begin position="1"/>
        <end position="39"/>
    </location>
</feature>
<accession>A0AAV4JQZ5</accession>
<reference evidence="2 3" key="1">
    <citation type="journal article" date="2021" name="Elife">
        <title>Chloroplast acquisition without the gene transfer in kleptoplastic sea slugs, Plakobranchus ocellatus.</title>
        <authorList>
            <person name="Maeda T."/>
            <person name="Takahashi S."/>
            <person name="Yoshida T."/>
            <person name="Shimamura S."/>
            <person name="Takaki Y."/>
            <person name="Nagai Y."/>
            <person name="Toyoda A."/>
            <person name="Suzuki Y."/>
            <person name="Arimoto A."/>
            <person name="Ishii H."/>
            <person name="Satoh N."/>
            <person name="Nishiyama T."/>
            <person name="Hasebe M."/>
            <person name="Maruyama T."/>
            <person name="Minagawa J."/>
            <person name="Obokata J."/>
            <person name="Shigenobu S."/>
        </authorList>
    </citation>
    <scope>NUCLEOTIDE SEQUENCE [LARGE SCALE GENOMIC DNA]</scope>
</reference>
<feature type="region of interest" description="Disordered" evidence="1">
    <location>
        <begin position="1"/>
        <end position="50"/>
    </location>
</feature>
<dbReference type="AlphaFoldDB" id="A0AAV4JQZ5"/>
<protein>
    <submittedName>
        <fullName evidence="2">Uncharacterized protein</fullName>
    </submittedName>
</protein>
<gene>
    <name evidence="2" type="ORF">ElyMa_005164400</name>
</gene>
<feature type="region of interest" description="Disordered" evidence="1">
    <location>
        <begin position="66"/>
        <end position="105"/>
    </location>
</feature>
<evidence type="ECO:0000313" key="3">
    <source>
        <dbReference type="Proteomes" id="UP000762676"/>
    </source>
</evidence>
<evidence type="ECO:0000256" key="1">
    <source>
        <dbReference type="SAM" id="MobiDB-lite"/>
    </source>
</evidence>
<dbReference type="Proteomes" id="UP000762676">
    <property type="component" value="Unassembled WGS sequence"/>
</dbReference>
<organism evidence="2 3">
    <name type="scientific">Elysia marginata</name>
    <dbReference type="NCBI Taxonomy" id="1093978"/>
    <lineage>
        <taxon>Eukaryota</taxon>
        <taxon>Metazoa</taxon>
        <taxon>Spiralia</taxon>
        <taxon>Lophotrochozoa</taxon>
        <taxon>Mollusca</taxon>
        <taxon>Gastropoda</taxon>
        <taxon>Heterobranchia</taxon>
        <taxon>Euthyneura</taxon>
        <taxon>Panpulmonata</taxon>
        <taxon>Sacoglossa</taxon>
        <taxon>Placobranchoidea</taxon>
        <taxon>Plakobranchidae</taxon>
        <taxon>Elysia</taxon>
    </lineage>
</organism>
<dbReference type="EMBL" id="BMAT01010352">
    <property type="protein sequence ID" value="GFS24715.1"/>
    <property type="molecule type" value="Genomic_DNA"/>
</dbReference>
<keyword evidence="3" id="KW-1185">Reference proteome</keyword>
<name>A0AAV4JQZ5_9GAST</name>
<proteinExistence type="predicted"/>
<evidence type="ECO:0000313" key="2">
    <source>
        <dbReference type="EMBL" id="GFS24715.1"/>
    </source>
</evidence>
<feature type="compositionally biased region" description="Basic residues" evidence="1">
    <location>
        <begin position="82"/>
        <end position="94"/>
    </location>
</feature>